<name>A0A4Z2E184_9TELE</name>
<feature type="compositionally biased region" description="Basic and acidic residues" evidence="1">
    <location>
        <begin position="79"/>
        <end position="95"/>
    </location>
</feature>
<evidence type="ECO:0000313" key="3">
    <source>
        <dbReference type="Proteomes" id="UP000314294"/>
    </source>
</evidence>
<evidence type="ECO:0000256" key="1">
    <source>
        <dbReference type="SAM" id="MobiDB-lite"/>
    </source>
</evidence>
<feature type="compositionally biased region" description="Polar residues" evidence="1">
    <location>
        <begin position="108"/>
        <end position="120"/>
    </location>
</feature>
<evidence type="ECO:0000313" key="2">
    <source>
        <dbReference type="EMBL" id="TNN22468.1"/>
    </source>
</evidence>
<comment type="caution">
    <text evidence="2">The sequence shown here is derived from an EMBL/GenBank/DDBJ whole genome shotgun (WGS) entry which is preliminary data.</text>
</comment>
<dbReference type="AlphaFoldDB" id="A0A4Z2E184"/>
<sequence>MAIIASFGLTRVLHQSEFHTGLDSWSRFLFSDVNWAPPSLSGGEDMSAATPVVSRLSEDLGPIFPPGPMYQAGELSHFETSFEHGDNERETEEQGRLPAPQFYEQEYAGQSFNSQPQQHGNLGESWSPDPYPFPGPYPFSL</sequence>
<feature type="compositionally biased region" description="Pro residues" evidence="1">
    <location>
        <begin position="129"/>
        <end position="141"/>
    </location>
</feature>
<protein>
    <submittedName>
        <fullName evidence="2">Uncharacterized protein</fullName>
    </submittedName>
</protein>
<proteinExistence type="predicted"/>
<gene>
    <name evidence="2" type="ORF">EYF80_067418</name>
</gene>
<dbReference type="Proteomes" id="UP000314294">
    <property type="component" value="Unassembled WGS sequence"/>
</dbReference>
<organism evidence="2 3">
    <name type="scientific">Liparis tanakae</name>
    <name type="common">Tanaka's snailfish</name>
    <dbReference type="NCBI Taxonomy" id="230148"/>
    <lineage>
        <taxon>Eukaryota</taxon>
        <taxon>Metazoa</taxon>
        <taxon>Chordata</taxon>
        <taxon>Craniata</taxon>
        <taxon>Vertebrata</taxon>
        <taxon>Euteleostomi</taxon>
        <taxon>Actinopterygii</taxon>
        <taxon>Neopterygii</taxon>
        <taxon>Teleostei</taxon>
        <taxon>Neoteleostei</taxon>
        <taxon>Acanthomorphata</taxon>
        <taxon>Eupercaria</taxon>
        <taxon>Perciformes</taxon>
        <taxon>Cottioidei</taxon>
        <taxon>Cottales</taxon>
        <taxon>Liparidae</taxon>
        <taxon>Liparis</taxon>
    </lineage>
</organism>
<dbReference type="EMBL" id="SRLO01022278">
    <property type="protein sequence ID" value="TNN22468.1"/>
    <property type="molecule type" value="Genomic_DNA"/>
</dbReference>
<feature type="region of interest" description="Disordered" evidence="1">
    <location>
        <begin position="79"/>
        <end position="141"/>
    </location>
</feature>
<reference evidence="2 3" key="1">
    <citation type="submission" date="2019-03" db="EMBL/GenBank/DDBJ databases">
        <title>First draft genome of Liparis tanakae, snailfish: a comprehensive survey of snailfish specific genes.</title>
        <authorList>
            <person name="Kim W."/>
            <person name="Song I."/>
            <person name="Jeong J.-H."/>
            <person name="Kim D."/>
            <person name="Kim S."/>
            <person name="Ryu S."/>
            <person name="Song J.Y."/>
            <person name="Lee S.K."/>
        </authorList>
    </citation>
    <scope>NUCLEOTIDE SEQUENCE [LARGE SCALE GENOMIC DNA]</scope>
    <source>
        <tissue evidence="2">Muscle</tissue>
    </source>
</reference>
<dbReference type="OrthoDB" id="8877610at2759"/>
<keyword evidence="3" id="KW-1185">Reference proteome</keyword>
<accession>A0A4Z2E184</accession>